<dbReference type="Proteomes" id="UP001217776">
    <property type="component" value="Unassembled WGS sequence"/>
</dbReference>
<dbReference type="EMBL" id="JAQNVG010000006">
    <property type="protein sequence ID" value="MDC2235217.1"/>
    <property type="molecule type" value="Genomic_DNA"/>
</dbReference>
<feature type="transmembrane region" description="Helical" evidence="1">
    <location>
        <begin position="373"/>
        <end position="400"/>
    </location>
</feature>
<keyword evidence="1" id="KW-0812">Transmembrane</keyword>
<feature type="transmembrane region" description="Helical" evidence="1">
    <location>
        <begin position="203"/>
        <end position="220"/>
    </location>
</feature>
<feature type="transmembrane region" description="Helical" evidence="1">
    <location>
        <begin position="60"/>
        <end position="79"/>
    </location>
</feature>
<reference evidence="5 6" key="1">
    <citation type="submission" date="2018-08" db="EMBL/GenBank/DDBJ databases">
        <title>A genome reference for cultivated species of the human gut microbiota.</title>
        <authorList>
            <person name="Zou Y."/>
            <person name="Xue W."/>
            <person name="Luo G."/>
        </authorList>
    </citation>
    <scope>NUCLEOTIDE SEQUENCE [LARGE SCALE GENOMIC DNA]</scope>
    <source>
        <strain evidence="5 6">AM30-26</strain>
    </source>
</reference>
<name>C6IJ43_BACT4</name>
<dbReference type="RefSeq" id="WP_008765276.1">
    <property type="nucleotide sequence ID" value="NZ_BAABXH010000001.1"/>
</dbReference>
<evidence type="ECO:0000313" key="5">
    <source>
        <dbReference type="EMBL" id="RHD88139.1"/>
    </source>
</evidence>
<evidence type="ECO:0000313" key="9">
    <source>
        <dbReference type="Proteomes" id="UP001217776"/>
    </source>
</evidence>
<proteinExistence type="predicted"/>
<dbReference type="Proteomes" id="UP000436858">
    <property type="component" value="Unassembled WGS sequence"/>
</dbReference>
<evidence type="ECO:0000313" key="8">
    <source>
        <dbReference type="Proteomes" id="UP000440614"/>
    </source>
</evidence>
<evidence type="ECO:0000313" key="6">
    <source>
        <dbReference type="Proteomes" id="UP000284785"/>
    </source>
</evidence>
<feature type="transmembrane region" description="Helical" evidence="1">
    <location>
        <begin position="226"/>
        <end position="246"/>
    </location>
</feature>
<evidence type="ECO:0000313" key="3">
    <source>
        <dbReference type="EMBL" id="KAB4482114.1"/>
    </source>
</evidence>
<organism evidence="4 9">
    <name type="scientific">Bacteroides thetaiotaomicron</name>
    <dbReference type="NCBI Taxonomy" id="818"/>
    <lineage>
        <taxon>Bacteria</taxon>
        <taxon>Pseudomonadati</taxon>
        <taxon>Bacteroidota</taxon>
        <taxon>Bacteroidia</taxon>
        <taxon>Bacteroidales</taxon>
        <taxon>Bacteroidaceae</taxon>
        <taxon>Bacteroides</taxon>
    </lineage>
</organism>
<feature type="transmembrane region" description="Helical" evidence="1">
    <location>
        <begin position="85"/>
        <end position="108"/>
    </location>
</feature>
<gene>
    <name evidence="5" type="ORF">DW780_11980</name>
    <name evidence="3" type="ORF">GAN91_11570</name>
    <name evidence="2" type="ORF">GAO51_08440</name>
    <name evidence="4" type="ORF">PO127_05565</name>
</gene>
<evidence type="ECO:0000313" key="2">
    <source>
        <dbReference type="EMBL" id="KAB4313984.1"/>
    </source>
</evidence>
<dbReference type="OMA" id="NSEYSAT"/>
<keyword evidence="1" id="KW-1133">Transmembrane helix</keyword>
<feature type="transmembrane region" description="Helical" evidence="1">
    <location>
        <begin position="341"/>
        <end position="366"/>
    </location>
</feature>
<dbReference type="EMBL" id="WCRY01000010">
    <property type="protein sequence ID" value="KAB4482114.1"/>
    <property type="molecule type" value="Genomic_DNA"/>
</dbReference>
<accession>C6IJ43</accession>
<dbReference type="Proteomes" id="UP000284785">
    <property type="component" value="Unassembled WGS sequence"/>
</dbReference>
<reference evidence="7 8" key="2">
    <citation type="journal article" date="2019" name="Nat. Med.">
        <title>A library of human gut bacterial isolates paired with longitudinal multiomics data enables mechanistic microbiome research.</title>
        <authorList>
            <person name="Poyet M."/>
            <person name="Groussin M."/>
            <person name="Gibbons S.M."/>
            <person name="Avila-Pacheco J."/>
            <person name="Jiang X."/>
            <person name="Kearney S.M."/>
            <person name="Perrotta A.R."/>
            <person name="Berdy B."/>
            <person name="Zhao S."/>
            <person name="Lieberman T.D."/>
            <person name="Swanson P.K."/>
            <person name="Smith M."/>
            <person name="Roesemann S."/>
            <person name="Alexander J.E."/>
            <person name="Rich S.A."/>
            <person name="Livny J."/>
            <person name="Vlamakis H."/>
            <person name="Clish C."/>
            <person name="Bullock K."/>
            <person name="Deik A."/>
            <person name="Scott J."/>
            <person name="Pierce K.A."/>
            <person name="Xavier R.J."/>
            <person name="Alm E.J."/>
        </authorList>
    </citation>
    <scope>NUCLEOTIDE SEQUENCE [LARGE SCALE GENOMIC DNA]</scope>
    <source>
        <strain evidence="3 7">BIOML-A162</strain>
        <strain evidence="2 8">BIOML-A188</strain>
    </source>
</reference>
<feature type="transmembrane region" description="Helical" evidence="1">
    <location>
        <begin position="175"/>
        <end position="191"/>
    </location>
</feature>
<dbReference type="AlphaFoldDB" id="C6IJ43"/>
<evidence type="ECO:0000256" key="1">
    <source>
        <dbReference type="SAM" id="Phobius"/>
    </source>
</evidence>
<evidence type="ECO:0000313" key="4">
    <source>
        <dbReference type="EMBL" id="MDC2235217.1"/>
    </source>
</evidence>
<dbReference type="Proteomes" id="UP000440614">
    <property type="component" value="Unassembled WGS sequence"/>
</dbReference>
<dbReference type="GeneID" id="60924049"/>
<evidence type="ECO:0000313" key="7">
    <source>
        <dbReference type="Proteomes" id="UP000436858"/>
    </source>
</evidence>
<dbReference type="EMBL" id="WCSY01000007">
    <property type="protein sequence ID" value="KAB4313984.1"/>
    <property type="molecule type" value="Genomic_DNA"/>
</dbReference>
<dbReference type="HOGENOM" id="CLU_052965_0_0_10"/>
<protein>
    <submittedName>
        <fullName evidence="4">Uncharacterized protein</fullName>
    </submittedName>
</protein>
<keyword evidence="1" id="KW-0472">Membrane</keyword>
<dbReference type="EMBL" id="QSJP01000009">
    <property type="protein sequence ID" value="RHD88139.1"/>
    <property type="molecule type" value="Genomic_DNA"/>
</dbReference>
<reference evidence="4" key="3">
    <citation type="submission" date="2022-10" db="EMBL/GenBank/DDBJ databases">
        <title>Human gut microbiome strain richness.</title>
        <authorList>
            <person name="Chen-Liaw A."/>
        </authorList>
    </citation>
    <scope>NUCLEOTIDE SEQUENCE</scope>
    <source>
        <strain evidence="4">1001283st1_A3_1001283B150304_161114</strain>
    </source>
</reference>
<feature type="transmembrane region" description="Helical" evidence="1">
    <location>
        <begin position="253"/>
        <end position="272"/>
    </location>
</feature>
<sequence>MVRLLTMLLISMVVSGYYFPFSFSVLPQLNTKMALAMLGIALVAYQGFQKHRITFSRDLLGAIVFAFIFSFICFVAADYNHTDDYSYVTYFVSFFTWLGGAYVVCYVIRAFHGKATLNLLIAYSAFVCVSQCILAILIDRFSAFRALVDTYISQGQEFFQEVGRLYGIGAALDPAGVRFSIVLLLIVYLLCEDEGVKQVRWKTFACLFAFFVIAVIGNMISRTTSVGLFLGIVYLICSTGIFRLVIKGRYIRLYSILGGMLIVFTMLSVYLYNNDPFFYKNIRFAFEAFFNWVETGELRTDSTDKLNTMMWVWPEDVKSWIIGTGLFANFVYSTDIGYCRFILYCGLIGFGTFVLFFVYNACVFAWKFPSFRLFSFVLLSLSFIIWMKVATDLFFIYALFYCLDWKMEPVLIEE</sequence>
<accession>A0A1H5TKU3</accession>
<comment type="caution">
    <text evidence="4">The sequence shown here is derived from an EMBL/GenBank/DDBJ whole genome shotgun (WGS) entry which is preliminary data.</text>
</comment>
<feature type="transmembrane region" description="Helical" evidence="1">
    <location>
        <begin position="120"/>
        <end position="138"/>
    </location>
</feature>